<gene>
    <name evidence="3" type="ORF">E3N88_41989</name>
</gene>
<dbReference type="Pfam" id="PF19310">
    <property type="entry name" value="TOP_N"/>
    <property type="match status" value="1"/>
</dbReference>
<protein>
    <recommendedName>
        <fullName evidence="2">Oligopeptidase A N-terminal domain-containing protein</fullName>
    </recommendedName>
</protein>
<dbReference type="GO" id="GO:0004222">
    <property type="term" value="F:metalloendopeptidase activity"/>
    <property type="evidence" value="ECO:0007669"/>
    <property type="project" value="InterPro"/>
</dbReference>
<dbReference type="GO" id="GO:0006518">
    <property type="term" value="P:peptide metabolic process"/>
    <property type="evidence" value="ECO:0007669"/>
    <property type="project" value="TreeGrafter"/>
</dbReference>
<feature type="region of interest" description="Disordered" evidence="1">
    <location>
        <begin position="86"/>
        <end position="110"/>
    </location>
</feature>
<dbReference type="PANTHER" id="PTHR11804:SF83">
    <property type="entry name" value="LD37516P"/>
    <property type="match status" value="1"/>
</dbReference>
<organism evidence="3 4">
    <name type="scientific">Mikania micrantha</name>
    <name type="common">bitter vine</name>
    <dbReference type="NCBI Taxonomy" id="192012"/>
    <lineage>
        <taxon>Eukaryota</taxon>
        <taxon>Viridiplantae</taxon>
        <taxon>Streptophyta</taxon>
        <taxon>Embryophyta</taxon>
        <taxon>Tracheophyta</taxon>
        <taxon>Spermatophyta</taxon>
        <taxon>Magnoliopsida</taxon>
        <taxon>eudicotyledons</taxon>
        <taxon>Gunneridae</taxon>
        <taxon>Pentapetalae</taxon>
        <taxon>asterids</taxon>
        <taxon>campanulids</taxon>
        <taxon>Asterales</taxon>
        <taxon>Asteraceae</taxon>
        <taxon>Asteroideae</taxon>
        <taxon>Heliantheae alliance</taxon>
        <taxon>Eupatorieae</taxon>
        <taxon>Mikania</taxon>
    </lineage>
</organism>
<dbReference type="PANTHER" id="PTHR11804">
    <property type="entry name" value="PROTEASE M3 THIMET OLIGOPEPTIDASE-RELATED"/>
    <property type="match status" value="1"/>
</dbReference>
<dbReference type="InterPro" id="IPR045666">
    <property type="entry name" value="OpdA_N"/>
</dbReference>
<sequence>MCKPPSFRFSSDCIGIKDIGTAFEPTADVIKIDIELSVLAAEIVIQSLQWLPSSCSLALFITFHHHLLEQSPNIFLNLAMSPPVTFRRPPPPSSASHHSPQPPQITVASRRRQSHRCFILNDDDLIELERSVEPCWPKLVEPLEKMKDRLSVVWGAVNHLKAVKDTSEFRSAIEEIQPEKVEFDLKLGQSKPIYNVMQNVMHFIGSKTMETMN</sequence>
<dbReference type="InterPro" id="IPR045090">
    <property type="entry name" value="Pept_M3A_M3B"/>
</dbReference>
<evidence type="ECO:0000313" key="4">
    <source>
        <dbReference type="Proteomes" id="UP000326396"/>
    </source>
</evidence>
<proteinExistence type="predicted"/>
<evidence type="ECO:0000259" key="2">
    <source>
        <dbReference type="Pfam" id="PF19310"/>
    </source>
</evidence>
<keyword evidence="4" id="KW-1185">Reference proteome</keyword>
<accession>A0A5N6LJ61</accession>
<dbReference type="EMBL" id="SZYD01000225">
    <property type="protein sequence ID" value="KAD2034899.1"/>
    <property type="molecule type" value="Genomic_DNA"/>
</dbReference>
<dbReference type="AlphaFoldDB" id="A0A5N6LJ61"/>
<dbReference type="Gene3D" id="1.10.1370.40">
    <property type="match status" value="1"/>
</dbReference>
<dbReference type="GO" id="GO:0006508">
    <property type="term" value="P:proteolysis"/>
    <property type="evidence" value="ECO:0007669"/>
    <property type="project" value="InterPro"/>
</dbReference>
<dbReference type="Proteomes" id="UP000326396">
    <property type="component" value="Unassembled WGS sequence"/>
</dbReference>
<dbReference type="SUPFAM" id="SSF55486">
    <property type="entry name" value="Metalloproteases ('zincins'), catalytic domain"/>
    <property type="match status" value="1"/>
</dbReference>
<feature type="domain" description="Oligopeptidase A N-terminal" evidence="2">
    <location>
        <begin position="122"/>
        <end position="201"/>
    </location>
</feature>
<name>A0A5N6LJ61_9ASTR</name>
<dbReference type="OrthoDB" id="534666at2759"/>
<comment type="caution">
    <text evidence="3">The sequence shown here is derived from an EMBL/GenBank/DDBJ whole genome shotgun (WGS) entry which is preliminary data.</text>
</comment>
<reference evidence="3 4" key="1">
    <citation type="submission" date="2019-05" db="EMBL/GenBank/DDBJ databases">
        <title>Mikania micrantha, genome provides insights into the molecular mechanism of rapid growth.</title>
        <authorList>
            <person name="Liu B."/>
        </authorList>
    </citation>
    <scope>NUCLEOTIDE SEQUENCE [LARGE SCALE GENOMIC DNA]</scope>
    <source>
        <strain evidence="3">NLD-2019</strain>
        <tissue evidence="3">Leaf</tissue>
    </source>
</reference>
<evidence type="ECO:0000313" key="3">
    <source>
        <dbReference type="EMBL" id="KAD2034899.1"/>
    </source>
</evidence>
<evidence type="ECO:0000256" key="1">
    <source>
        <dbReference type="SAM" id="MobiDB-lite"/>
    </source>
</evidence>